<dbReference type="Proteomes" id="UP001431209">
    <property type="component" value="Unassembled WGS sequence"/>
</dbReference>
<dbReference type="AlphaFoldDB" id="A0AAW2YPW0"/>
<dbReference type="GO" id="GO:0005829">
    <property type="term" value="C:cytosol"/>
    <property type="evidence" value="ECO:0007669"/>
    <property type="project" value="TreeGrafter"/>
</dbReference>
<feature type="region of interest" description="Disordered" evidence="1">
    <location>
        <begin position="772"/>
        <end position="808"/>
    </location>
</feature>
<dbReference type="PANTHER" id="PTHR37516">
    <property type="entry name" value="SCA1 COMPLEX SCAFFOLD PROTEIN SCAA"/>
    <property type="match status" value="1"/>
</dbReference>
<evidence type="ECO:0000313" key="3">
    <source>
        <dbReference type="Proteomes" id="UP001431209"/>
    </source>
</evidence>
<gene>
    <name evidence="2" type="ORF">AKO1_007982</name>
</gene>
<evidence type="ECO:0000313" key="2">
    <source>
        <dbReference type="EMBL" id="KAL0479134.1"/>
    </source>
</evidence>
<proteinExistence type="predicted"/>
<organism evidence="2 3">
    <name type="scientific">Acrasis kona</name>
    <dbReference type="NCBI Taxonomy" id="1008807"/>
    <lineage>
        <taxon>Eukaryota</taxon>
        <taxon>Discoba</taxon>
        <taxon>Heterolobosea</taxon>
        <taxon>Tetramitia</taxon>
        <taxon>Eutetramitia</taxon>
        <taxon>Acrasidae</taxon>
        <taxon>Acrasis</taxon>
    </lineage>
</organism>
<evidence type="ECO:0000256" key="1">
    <source>
        <dbReference type="SAM" id="MobiDB-lite"/>
    </source>
</evidence>
<protein>
    <submittedName>
        <fullName evidence="2">Uncharacterized protein</fullName>
    </submittedName>
</protein>
<dbReference type="InterPro" id="IPR037474">
    <property type="entry name" value="ScaA"/>
</dbReference>
<feature type="region of interest" description="Disordered" evidence="1">
    <location>
        <begin position="739"/>
        <end position="758"/>
    </location>
</feature>
<dbReference type="InterPro" id="IPR016024">
    <property type="entry name" value="ARM-type_fold"/>
</dbReference>
<reference evidence="2 3" key="1">
    <citation type="submission" date="2024-03" db="EMBL/GenBank/DDBJ databases">
        <title>The Acrasis kona genome and developmental transcriptomes reveal deep origins of eukaryotic multicellular pathways.</title>
        <authorList>
            <person name="Sheikh S."/>
            <person name="Fu C.-J."/>
            <person name="Brown M.W."/>
            <person name="Baldauf S.L."/>
        </authorList>
    </citation>
    <scope>NUCLEOTIDE SEQUENCE [LARGE SCALE GENOMIC DNA]</scope>
    <source>
        <strain evidence="2 3">ATCC MYA-3509</strain>
    </source>
</reference>
<sequence length="1055" mass="121600">MPIEPKPEFYATFEEYETAMLKWSVIMMGLPFLPPHSSQFQFLMGLKIQNYPSHKISGLVERIKEPDCQVEEADDDLKQESQLMRRVSVKGRGRRYLNLWSSIRMSNQIKVRDAISGVLEKRVLRRRRLLSLNPNQQGAPFAHELKCVVHGQLDDGIHVMTRLDLTNLTLNHVGARQREEEGIKNWIQTQRGKRSLTKVNASSTGPFLDAITEGCKHQIALRRLPTADGETFDNPPVVRDGKIISYKIPEFDLGTLTYRMFTHANYIKYLHILLIRMDNGHRYDPMNSWYHAGGNSPIGQHDFKDMDGIMAKVQHPSQINSEHIRGIFLNQNVFLDTFYIWLNKPLKESIPVMIEGHEHILSKNISLLMTSVGDGSKDNNFKTLLSLFNNCKDKLVHAKVSIFIMEYIKTEKAIKCFNDIIINCDLHSLYCLATAVTFCDEVPTDLYEYRIDVQHLIKQMFDESVHKLICDMMLFYYLDSICVSLLEEEKTFNIYPTLINKIKMLIDSIERHLKFNNTIFLSEHLWKLLGHRSRSLSQLGRFLLQMLFFMSEASTPILELLRDDDMDLVSNLRLLATCKLQHVQHAVARIFPSLQERQWRVLLTETYSQSDMVINDLIKSAMGHALNSQPPLISSLVLDFFDDAFSTDRQDEDKEGGTQVWSVNMIDMLIEGKTFHKALKEILDTSQQKRMHQGTIMGGAFLAKFAKYMICKRIVKALEKRSTHIATGLTSIQSSIATSPISVPTTPGSPEQKSGPSQTKSAFNFFNLYKKKDQTTPPTPSSPTATNRVGSSSTIFRQPSHSSFDDEDELNGYRRERCEIVAQDMMQMMDFICQEVSTHRDRTYKPRMYVLEAYRHLIKCPSIYALVSNDESFWGRVLELCADGADIEFNRNAWRLFYQCIKHHIENVQKLIENNMMQKFMDLIGAHKSYAVRTNSLHYFAKILSLSTPPPTNDQESEQPNKKTKTGYNIPFIGIKDYDKHVKSLNEYMERSRTFLPMLHETYVELTADFKGWPFQSLASFYHTLNSNPTLLSKYKSKRDDFRGGLALVEKMMKG</sequence>
<dbReference type="GO" id="GO:0046579">
    <property type="term" value="P:positive regulation of Ras protein signal transduction"/>
    <property type="evidence" value="ECO:0007669"/>
    <property type="project" value="TreeGrafter"/>
</dbReference>
<dbReference type="PANTHER" id="PTHR37516:SF1">
    <property type="entry name" value="SCA1 COMPLEX SCAFFOLD PROTEIN SCAA"/>
    <property type="match status" value="1"/>
</dbReference>
<feature type="non-terminal residue" evidence="2">
    <location>
        <position position="1055"/>
    </location>
</feature>
<dbReference type="SUPFAM" id="SSF48371">
    <property type="entry name" value="ARM repeat"/>
    <property type="match status" value="1"/>
</dbReference>
<dbReference type="GO" id="GO:0005886">
    <property type="term" value="C:plasma membrane"/>
    <property type="evidence" value="ECO:0007669"/>
    <property type="project" value="TreeGrafter"/>
</dbReference>
<dbReference type="GO" id="GO:1904515">
    <property type="term" value="P:positive regulation of TORC2 signaling"/>
    <property type="evidence" value="ECO:0007669"/>
    <property type="project" value="TreeGrafter"/>
</dbReference>
<keyword evidence="3" id="KW-1185">Reference proteome</keyword>
<dbReference type="EMBL" id="JAOPGA020000506">
    <property type="protein sequence ID" value="KAL0479134.1"/>
    <property type="molecule type" value="Genomic_DNA"/>
</dbReference>
<feature type="compositionally biased region" description="Polar residues" evidence="1">
    <location>
        <begin position="785"/>
        <end position="802"/>
    </location>
</feature>
<accession>A0AAW2YPW0</accession>
<name>A0AAW2YPW0_9EUKA</name>
<comment type="caution">
    <text evidence="2">The sequence shown here is derived from an EMBL/GenBank/DDBJ whole genome shotgun (WGS) entry which is preliminary data.</text>
</comment>